<feature type="chain" id="PRO_5032746264" evidence="1">
    <location>
        <begin position="21"/>
        <end position="171"/>
    </location>
</feature>
<reference evidence="2 3" key="1">
    <citation type="submission" date="2020-10" db="EMBL/GenBank/DDBJ databases">
        <title>Haloactinobacterium sp. RN3S43, a bacterium isolated from saline soil.</title>
        <authorList>
            <person name="Sun J.-Q."/>
        </authorList>
    </citation>
    <scope>NUCLEOTIDE SEQUENCE [LARGE SCALE GENOMIC DNA]</scope>
    <source>
        <strain evidence="2 3">RN3S43</strain>
    </source>
</reference>
<evidence type="ECO:0000313" key="3">
    <source>
        <dbReference type="Proteomes" id="UP000593758"/>
    </source>
</evidence>
<protein>
    <submittedName>
        <fullName evidence="2">Uncharacterized protein</fullName>
    </submittedName>
</protein>
<evidence type="ECO:0000313" key="2">
    <source>
        <dbReference type="EMBL" id="QOR70986.1"/>
    </source>
</evidence>
<keyword evidence="3" id="KW-1185">Reference proteome</keyword>
<dbReference type="Proteomes" id="UP000593758">
    <property type="component" value="Chromosome"/>
</dbReference>
<dbReference type="PROSITE" id="PS51257">
    <property type="entry name" value="PROKAR_LIPOPROTEIN"/>
    <property type="match status" value="1"/>
</dbReference>
<sequence length="171" mass="17923">MTRHAKTARWATLVAVVAMATVTGCSGLIEGGVERVVEEAAEAEGENVDVDLDSEDGGFVVESDEGSFSVGGDLPDSFPADVPLIEGEILSASAMESQEGSGWAVQIQATGEDAFERAEQSLRDAGFGESEESYSMSSGDMEMVGLANDQWQVTLSSITSEGVVSYTVIEL</sequence>
<name>A0A7M1STT6_9MICO</name>
<dbReference type="RefSeq" id="WP_193497655.1">
    <property type="nucleotide sequence ID" value="NZ_CP063169.1"/>
</dbReference>
<keyword evidence="1" id="KW-0732">Signal</keyword>
<gene>
    <name evidence="2" type="ORF">IM660_01315</name>
</gene>
<evidence type="ECO:0000256" key="1">
    <source>
        <dbReference type="SAM" id="SignalP"/>
    </source>
</evidence>
<feature type="signal peptide" evidence="1">
    <location>
        <begin position="1"/>
        <end position="20"/>
    </location>
</feature>
<accession>A0A7M1STT6</accession>
<dbReference type="EMBL" id="CP063169">
    <property type="protein sequence ID" value="QOR70986.1"/>
    <property type="molecule type" value="Genomic_DNA"/>
</dbReference>
<dbReference type="AlphaFoldDB" id="A0A7M1STT6"/>
<proteinExistence type="predicted"/>
<organism evidence="2 3">
    <name type="scientific">Ruania alkalisoli</name>
    <dbReference type="NCBI Taxonomy" id="2779775"/>
    <lineage>
        <taxon>Bacteria</taxon>
        <taxon>Bacillati</taxon>
        <taxon>Actinomycetota</taxon>
        <taxon>Actinomycetes</taxon>
        <taxon>Micrococcales</taxon>
        <taxon>Ruaniaceae</taxon>
        <taxon>Ruania</taxon>
    </lineage>
</organism>
<dbReference type="KEGG" id="halt:IM660_01315"/>